<accession>A0A6A6EZJ1</accession>
<feature type="compositionally biased region" description="Low complexity" evidence="1">
    <location>
        <begin position="309"/>
        <end position="322"/>
    </location>
</feature>
<feature type="compositionally biased region" description="Polar residues" evidence="1">
    <location>
        <begin position="347"/>
        <end position="358"/>
    </location>
</feature>
<feature type="region of interest" description="Disordered" evidence="1">
    <location>
        <begin position="236"/>
        <end position="358"/>
    </location>
</feature>
<feature type="transmembrane region" description="Helical" evidence="2">
    <location>
        <begin position="201"/>
        <end position="226"/>
    </location>
</feature>
<protein>
    <submittedName>
        <fullName evidence="3">Uncharacterized protein</fullName>
    </submittedName>
</protein>
<feature type="compositionally biased region" description="Low complexity" evidence="1">
    <location>
        <begin position="176"/>
        <end position="188"/>
    </location>
</feature>
<proteinExistence type="predicted"/>
<keyword evidence="4" id="KW-1185">Reference proteome</keyword>
<evidence type="ECO:0000256" key="2">
    <source>
        <dbReference type="SAM" id="Phobius"/>
    </source>
</evidence>
<sequence length="358" mass="38258">MMESSIERLVPSQIFGTIVVSFLMQMISASPAPAHALITSAPILERRDFPSNFVGYALGLNDELETWTCRSSWFYSVDSSTYGACCPPSGICSFGRKCSGDYVIYADGESLSCSMFCRTGFVFYSTDDINPVSMIDCGSTKADLTILRTEFNDLSTPEHLTFTREVTRTIEPTTAITTTPTSTSTGTATPPPAPSTKKTNIAPIVGGVVGGIFVFLGLAVLGFFLYKRRQTKPHHPIQYPYQANAPNPGGSAPSGGDQPVLIPNSPPPPFSTANSPPVQQAGYFPPPEKTAAITSGQPMIHSPVQGQAQSPIISPVQSPIPQGGYQMPHVQSPAPTTPLPVYANELPAQQVQRPNELA</sequence>
<keyword evidence="2" id="KW-0812">Transmembrane</keyword>
<evidence type="ECO:0000313" key="3">
    <source>
        <dbReference type="EMBL" id="KAF2195540.1"/>
    </source>
</evidence>
<evidence type="ECO:0000313" key="4">
    <source>
        <dbReference type="Proteomes" id="UP000800200"/>
    </source>
</evidence>
<keyword evidence="2" id="KW-1133">Transmembrane helix</keyword>
<dbReference type="Proteomes" id="UP000800200">
    <property type="component" value="Unassembled WGS sequence"/>
</dbReference>
<dbReference type="EMBL" id="ML994610">
    <property type="protein sequence ID" value="KAF2195540.1"/>
    <property type="molecule type" value="Genomic_DNA"/>
</dbReference>
<keyword evidence="2" id="KW-0472">Membrane</keyword>
<feature type="compositionally biased region" description="Low complexity" evidence="1">
    <location>
        <begin position="243"/>
        <end position="256"/>
    </location>
</feature>
<organism evidence="3 4">
    <name type="scientific">Zopfia rhizophila CBS 207.26</name>
    <dbReference type="NCBI Taxonomy" id="1314779"/>
    <lineage>
        <taxon>Eukaryota</taxon>
        <taxon>Fungi</taxon>
        <taxon>Dikarya</taxon>
        <taxon>Ascomycota</taxon>
        <taxon>Pezizomycotina</taxon>
        <taxon>Dothideomycetes</taxon>
        <taxon>Dothideomycetes incertae sedis</taxon>
        <taxon>Zopfiaceae</taxon>
        <taxon>Zopfia</taxon>
    </lineage>
</organism>
<gene>
    <name evidence="3" type="ORF">K469DRAFT_744109</name>
</gene>
<dbReference type="Gene3D" id="1.20.5.510">
    <property type="entry name" value="Single helix bin"/>
    <property type="match status" value="1"/>
</dbReference>
<evidence type="ECO:0000256" key="1">
    <source>
        <dbReference type="SAM" id="MobiDB-lite"/>
    </source>
</evidence>
<reference evidence="3" key="1">
    <citation type="journal article" date="2020" name="Stud. Mycol.">
        <title>101 Dothideomycetes genomes: a test case for predicting lifestyles and emergence of pathogens.</title>
        <authorList>
            <person name="Haridas S."/>
            <person name="Albert R."/>
            <person name="Binder M."/>
            <person name="Bloem J."/>
            <person name="Labutti K."/>
            <person name="Salamov A."/>
            <person name="Andreopoulos B."/>
            <person name="Baker S."/>
            <person name="Barry K."/>
            <person name="Bills G."/>
            <person name="Bluhm B."/>
            <person name="Cannon C."/>
            <person name="Castanera R."/>
            <person name="Culley D."/>
            <person name="Daum C."/>
            <person name="Ezra D."/>
            <person name="Gonzalez J."/>
            <person name="Henrissat B."/>
            <person name="Kuo A."/>
            <person name="Liang C."/>
            <person name="Lipzen A."/>
            <person name="Lutzoni F."/>
            <person name="Magnuson J."/>
            <person name="Mondo S."/>
            <person name="Nolan M."/>
            <person name="Ohm R."/>
            <person name="Pangilinan J."/>
            <person name="Park H.-J."/>
            <person name="Ramirez L."/>
            <person name="Alfaro M."/>
            <person name="Sun H."/>
            <person name="Tritt A."/>
            <person name="Yoshinaga Y."/>
            <person name="Zwiers L.-H."/>
            <person name="Turgeon B."/>
            <person name="Goodwin S."/>
            <person name="Spatafora J."/>
            <person name="Crous P."/>
            <person name="Grigoriev I."/>
        </authorList>
    </citation>
    <scope>NUCLEOTIDE SEQUENCE</scope>
    <source>
        <strain evidence="3">CBS 207.26</strain>
    </source>
</reference>
<feature type="region of interest" description="Disordered" evidence="1">
    <location>
        <begin position="176"/>
        <end position="195"/>
    </location>
</feature>
<dbReference type="AlphaFoldDB" id="A0A6A6EZJ1"/>
<name>A0A6A6EZJ1_9PEZI</name>